<dbReference type="PANTHER" id="PTHR11440">
    <property type="entry name" value="LECITHIN-CHOLESTEROL ACYLTRANSFERASE-RELATED"/>
    <property type="match status" value="1"/>
</dbReference>
<organism evidence="1 2">
    <name type="scientific">Tumebacillus permanentifrigoris</name>
    <dbReference type="NCBI Taxonomy" id="378543"/>
    <lineage>
        <taxon>Bacteria</taxon>
        <taxon>Bacillati</taxon>
        <taxon>Bacillota</taxon>
        <taxon>Bacilli</taxon>
        <taxon>Bacillales</taxon>
        <taxon>Alicyclobacillaceae</taxon>
        <taxon>Tumebacillus</taxon>
    </lineage>
</organism>
<keyword evidence="1" id="KW-0808">Transferase</keyword>
<dbReference type="RefSeq" id="WP_109691264.1">
    <property type="nucleotide sequence ID" value="NZ_QGGL01000026.1"/>
</dbReference>
<dbReference type="EMBL" id="QGGL01000026">
    <property type="protein sequence ID" value="PWK05156.1"/>
    <property type="molecule type" value="Genomic_DNA"/>
</dbReference>
<protein>
    <submittedName>
        <fullName evidence="1">Lecithin:cholesterol acyltransferase</fullName>
    </submittedName>
</protein>
<comment type="caution">
    <text evidence="1">The sequence shown here is derived from an EMBL/GenBank/DDBJ whole genome shotgun (WGS) entry which is preliminary data.</text>
</comment>
<evidence type="ECO:0000313" key="1">
    <source>
        <dbReference type="EMBL" id="PWK05156.1"/>
    </source>
</evidence>
<reference evidence="1 2" key="1">
    <citation type="submission" date="2018-05" db="EMBL/GenBank/DDBJ databases">
        <title>Genomic Encyclopedia of Type Strains, Phase IV (KMG-IV): sequencing the most valuable type-strain genomes for metagenomic binning, comparative biology and taxonomic classification.</title>
        <authorList>
            <person name="Goeker M."/>
        </authorList>
    </citation>
    <scope>NUCLEOTIDE SEQUENCE [LARGE SCALE GENOMIC DNA]</scope>
    <source>
        <strain evidence="1 2">DSM 18773</strain>
    </source>
</reference>
<dbReference type="Proteomes" id="UP000245634">
    <property type="component" value="Unassembled WGS sequence"/>
</dbReference>
<name>A0A316D2M7_9BACL</name>
<evidence type="ECO:0000313" key="2">
    <source>
        <dbReference type="Proteomes" id="UP000245634"/>
    </source>
</evidence>
<dbReference type="SUPFAM" id="SSF53474">
    <property type="entry name" value="alpha/beta-Hydrolases"/>
    <property type="match status" value="1"/>
</dbReference>
<dbReference type="Gene3D" id="3.40.50.1820">
    <property type="entry name" value="alpha/beta hydrolase"/>
    <property type="match status" value="1"/>
</dbReference>
<accession>A0A316D2M7</accession>
<dbReference type="InterPro" id="IPR003386">
    <property type="entry name" value="LACT/PDAT_acylTrfase"/>
</dbReference>
<gene>
    <name evidence="1" type="ORF">C7459_12632</name>
</gene>
<dbReference type="GO" id="GO:0006629">
    <property type="term" value="P:lipid metabolic process"/>
    <property type="evidence" value="ECO:0007669"/>
    <property type="project" value="InterPro"/>
</dbReference>
<dbReference type="Pfam" id="PF02450">
    <property type="entry name" value="LCAT"/>
    <property type="match status" value="1"/>
</dbReference>
<dbReference type="InterPro" id="IPR029058">
    <property type="entry name" value="AB_hydrolase_fold"/>
</dbReference>
<sequence length="857" mass="98408">MKRIIFLPGIMGSELHEGKEFHGTTKRWFKGSDKHLKRLEIVPGQEDYIYAGDPLDYGDFHGIKVKSKPIYGPLMEKLDRLGSDQVTFHKFGYDWRKDVFVHCTDLDQMVSQFGKNDEIIFVAHSMGGLVTHTYCQWAKANNKLPNITKVITLGTPWHGSGRAVQILKYGFNHKSFMETLAWPSNDEIRNIGRTFPSLVQLLPPIHYVAYRRYLVSEDNRSLSYKESMDYVKQIGCVVPDMELLNQKLHITLQNPWPSGISHYNLVGCTHGTMLNLQLSSTKEDYMNFYDGDETVTLLSAEPPAIYNSIIMYTEATHEGLCYSESVIEWIDSIITQGEPVALPEIKSHHVHKKDWVTSRVACPVEVVISEEDPQDTQVAENRVKAKRSITTHQLGDVTYVVYNETVPKQLKVESYGHGRAMVETQVIKDGEIVSVNRYPSIDINPTTRTILNVTFDQENVPHTEVLVSNETQQDFPSEGYAVKLPSKKEVIEKPTSSIKLNALGNSKGKYFDDQGVTFEIRSRSGHPDFDILETLYRINPKEDTEENEGWNRYKSAVSLTIEKGLIYGKNVIQYRSRDVLDNLEAIRTKEFIVEHPLPYFSVKLQLDPETSVSLSLESPKESKSKYKFYYSTTENNEGQGELYTEPLRFRFNPSTTVYVRAEDMFERTSGWKTIDIDFEGLIEELWKPEGFEGTIKDIVALLPQSIEEFRPQPGTMLTVVDEKISGKAKSLHLTFEKTSYQIEYKLTLISFYEFYLDKHSELYDKEENELTLGFWIFDKDGNREKTLEPTVTCTVFSQGGVSKETFRPDAVLSNDKGLYTFNVCLKDLTFLPRKMRIDFRDSESRPKPLKTSEFKFE</sequence>
<dbReference type="GO" id="GO:0008374">
    <property type="term" value="F:O-acyltransferase activity"/>
    <property type="evidence" value="ECO:0007669"/>
    <property type="project" value="InterPro"/>
</dbReference>
<proteinExistence type="predicted"/>
<dbReference type="AlphaFoldDB" id="A0A316D2M7"/>
<keyword evidence="2" id="KW-1185">Reference proteome</keyword>
<keyword evidence="1" id="KW-0012">Acyltransferase</keyword>
<dbReference type="OrthoDB" id="503948at2"/>